<dbReference type="SUPFAM" id="SSF53474">
    <property type="entry name" value="alpha/beta-Hydrolases"/>
    <property type="match status" value="1"/>
</dbReference>
<dbReference type="AlphaFoldDB" id="A0A0D2LF22"/>
<dbReference type="PANTHER" id="PTHR43433">
    <property type="entry name" value="HYDROLASE, ALPHA/BETA FOLD FAMILY PROTEIN"/>
    <property type="match status" value="1"/>
</dbReference>
<feature type="compositionally biased region" description="Low complexity" evidence="1">
    <location>
        <begin position="255"/>
        <end position="271"/>
    </location>
</feature>
<feature type="compositionally biased region" description="Low complexity" evidence="1">
    <location>
        <begin position="852"/>
        <end position="881"/>
    </location>
</feature>
<feature type="region of interest" description="Disordered" evidence="1">
    <location>
        <begin position="843"/>
        <end position="923"/>
    </location>
</feature>
<protein>
    <recommendedName>
        <fullName evidence="4">AB hydrolase-1 domain-containing protein</fullName>
    </recommendedName>
</protein>
<dbReference type="Gene3D" id="3.40.50.1820">
    <property type="entry name" value="alpha/beta hydrolase"/>
    <property type="match status" value="1"/>
</dbReference>
<sequence length="1043" mass="112010">MQSILQRHNSSAQRTPRKSSSFLSLRREKDKPEAGPSAYDTAPSSYFEVYPKAAHSLRSRMRRSPSATQAPAPPPPDAQYAFPSLDDDFAPPAPHAHGYTRTRSRTGPSKWDAPPAVPHLRFSHSSSTQHTETPPRTPDDYTTSTDSLDLFPVVVAAPIPGVETMDALVDGMNGGGGDPSFSRRPATRARFGIPGHHPLYQPPLPTPPPGVVLGGPTKSRTQKIPRRASPSSDSSEDEGPAQPPSRSRRRRPRPARSTSNSTIIPPSISRISLDETAPGPREQIRPAPQTFPRRASPGAMENRKSVVPSISEIIRNHAPPEAHVRSRPPTIRSSSLYSPSTHGHATVHEEPEPEPEPPREEEDDDETEFVSRSSIDSVADEVQRTIRNQLRAKPALPPPPPPQPAPAFLRRQSVLSDNASSIYSPRSDPGAAPSLYSVSAPSSYLPPSPLESTLATAKPPPALAVAQYLRSARLTTLLRLTRSPHASQDNPLVVSLSDLGSPTGVPVVVFLGLGCVRHIMGLYDEMAECMGLRLITIDRWGLGRTEPRSKSAKGIMQWASVVEEVLDLLHIDQCSIMAHSAGAPYALSFANKLPARIRGDVCLLAPWVGGSESSGYKWLKYVPNGILKTAQAAEWKLQAWMIGKPPTIAYEGIGYTAPPAPKPTPDASSTASRKGASAHGHAVYQHAEARPRPSTGSKSTFSEYDDLNDFDGRFESRSTLGLKGRPASQHGHGASGVNEHGAYVAKRKTSRGILGRLKGASGTPSPPPPPSSQDRERERERQGSGAGKKLKGLRSMGSLKARGKDKDRDPPKSEPASPQLPAPLRIDVGLGLEDLAWMGASIDAEPSPPTATPYAYAGSSVGSSARSGGRRSISFTSSKAPAHPPPPPLPASSMPSSPSPSTFTTSFAQGGSSGGGGGVDSSRGHQIALGNALIAASHAESAKGTHNDLLQILNHEGHSWGFAYAAYPHRVRIWYGDRDERIAEDAVRWMERTMGPERCSVKVVRGADHGLMYRSSAVVDVLEWIASAWRPEERRAQPYAGLR</sequence>
<feature type="compositionally biased region" description="Basic and acidic residues" evidence="1">
    <location>
        <begin position="802"/>
        <end position="812"/>
    </location>
</feature>
<keyword evidence="3" id="KW-1185">Reference proteome</keyword>
<dbReference type="InterPro" id="IPR029058">
    <property type="entry name" value="AB_hydrolase_fold"/>
</dbReference>
<feature type="region of interest" description="Disordered" evidence="1">
    <location>
        <begin position="659"/>
        <end position="740"/>
    </location>
</feature>
<accession>A0A0D2LF22</accession>
<proteinExistence type="predicted"/>
<dbReference type="STRING" id="945553.A0A0D2LF22"/>
<name>A0A0D2LF22_HYPSF</name>
<dbReference type="Proteomes" id="UP000054270">
    <property type="component" value="Unassembled WGS sequence"/>
</dbReference>
<evidence type="ECO:0008006" key="4">
    <source>
        <dbReference type="Google" id="ProtNLM"/>
    </source>
</evidence>
<feature type="region of interest" description="Disordered" evidence="1">
    <location>
        <begin position="755"/>
        <end position="825"/>
    </location>
</feature>
<dbReference type="InterPro" id="IPR050471">
    <property type="entry name" value="AB_hydrolase"/>
</dbReference>
<feature type="compositionally biased region" description="Polar residues" evidence="1">
    <location>
        <begin position="1"/>
        <end position="23"/>
    </location>
</feature>
<feature type="compositionally biased region" description="Basic and acidic residues" evidence="1">
    <location>
        <begin position="314"/>
        <end position="324"/>
    </location>
</feature>
<reference evidence="3" key="1">
    <citation type="submission" date="2014-04" db="EMBL/GenBank/DDBJ databases">
        <title>Evolutionary Origins and Diversification of the Mycorrhizal Mutualists.</title>
        <authorList>
            <consortium name="DOE Joint Genome Institute"/>
            <consortium name="Mycorrhizal Genomics Consortium"/>
            <person name="Kohler A."/>
            <person name="Kuo A."/>
            <person name="Nagy L.G."/>
            <person name="Floudas D."/>
            <person name="Copeland A."/>
            <person name="Barry K.W."/>
            <person name="Cichocki N."/>
            <person name="Veneault-Fourrey C."/>
            <person name="LaButti K."/>
            <person name="Lindquist E.A."/>
            <person name="Lipzen A."/>
            <person name="Lundell T."/>
            <person name="Morin E."/>
            <person name="Murat C."/>
            <person name="Riley R."/>
            <person name="Ohm R."/>
            <person name="Sun H."/>
            <person name="Tunlid A."/>
            <person name="Henrissat B."/>
            <person name="Grigoriev I.V."/>
            <person name="Hibbett D.S."/>
            <person name="Martin F."/>
        </authorList>
    </citation>
    <scope>NUCLEOTIDE SEQUENCE [LARGE SCALE GENOMIC DNA]</scope>
    <source>
        <strain evidence="3">FD-334 SS-4</strain>
    </source>
</reference>
<dbReference type="OrthoDB" id="435520at2759"/>
<organism evidence="2 3">
    <name type="scientific">Hypholoma sublateritium (strain FD-334 SS-4)</name>
    <dbReference type="NCBI Taxonomy" id="945553"/>
    <lineage>
        <taxon>Eukaryota</taxon>
        <taxon>Fungi</taxon>
        <taxon>Dikarya</taxon>
        <taxon>Basidiomycota</taxon>
        <taxon>Agaricomycotina</taxon>
        <taxon>Agaricomycetes</taxon>
        <taxon>Agaricomycetidae</taxon>
        <taxon>Agaricales</taxon>
        <taxon>Agaricineae</taxon>
        <taxon>Strophariaceae</taxon>
        <taxon>Hypholoma</taxon>
    </lineage>
</organism>
<feature type="compositionally biased region" description="Low complexity" evidence="1">
    <location>
        <begin position="891"/>
        <end position="910"/>
    </location>
</feature>
<feature type="region of interest" description="Disordered" evidence="1">
    <location>
        <begin position="1"/>
        <end position="146"/>
    </location>
</feature>
<dbReference type="OMA" id="EMAECMG"/>
<evidence type="ECO:0000313" key="2">
    <source>
        <dbReference type="EMBL" id="KJA26147.1"/>
    </source>
</evidence>
<evidence type="ECO:0000256" key="1">
    <source>
        <dbReference type="SAM" id="MobiDB-lite"/>
    </source>
</evidence>
<feature type="compositionally biased region" description="Basic and acidic residues" evidence="1">
    <location>
        <begin position="773"/>
        <end position="782"/>
    </location>
</feature>
<gene>
    <name evidence="2" type="ORF">HYPSUDRAFT_133486</name>
</gene>
<dbReference type="EMBL" id="KN817529">
    <property type="protein sequence ID" value="KJA26147.1"/>
    <property type="molecule type" value="Genomic_DNA"/>
</dbReference>
<feature type="compositionally biased region" description="Polar residues" evidence="1">
    <location>
        <begin position="331"/>
        <end position="343"/>
    </location>
</feature>
<feature type="region of interest" description="Disordered" evidence="1">
    <location>
        <begin position="170"/>
        <end position="380"/>
    </location>
</feature>
<feature type="compositionally biased region" description="Pro residues" evidence="1">
    <location>
        <begin position="200"/>
        <end position="210"/>
    </location>
</feature>
<dbReference type="PANTHER" id="PTHR43433:SF10">
    <property type="entry name" value="AB HYDROLASE-1 DOMAIN-CONTAINING PROTEIN"/>
    <property type="match status" value="1"/>
</dbReference>
<feature type="compositionally biased region" description="Acidic residues" evidence="1">
    <location>
        <begin position="351"/>
        <end position="368"/>
    </location>
</feature>
<evidence type="ECO:0000313" key="3">
    <source>
        <dbReference type="Proteomes" id="UP000054270"/>
    </source>
</evidence>